<evidence type="ECO:0000313" key="3">
    <source>
        <dbReference type="Proteomes" id="UP000005239"/>
    </source>
</evidence>
<organism evidence="2 3">
    <name type="scientific">Pristionchus pacificus</name>
    <name type="common">Parasitic nematode worm</name>
    <dbReference type="NCBI Taxonomy" id="54126"/>
    <lineage>
        <taxon>Eukaryota</taxon>
        <taxon>Metazoa</taxon>
        <taxon>Ecdysozoa</taxon>
        <taxon>Nematoda</taxon>
        <taxon>Chromadorea</taxon>
        <taxon>Rhabditida</taxon>
        <taxon>Rhabditina</taxon>
        <taxon>Diplogasteromorpha</taxon>
        <taxon>Diplogasteroidea</taxon>
        <taxon>Neodiplogasteridae</taxon>
        <taxon>Pristionchus</taxon>
    </lineage>
</organism>
<sequence length="97" mass="10930">MNGFFILTAHASYSWPKLPVRIPQPPSLYPLQSACSLGGQRRETAGEMRIVIHRIPRDPYAPTQWKSMSFARALERDGISRAGRGKTTDKTRIPTSF</sequence>
<reference evidence="3" key="1">
    <citation type="journal article" date="2008" name="Nat. Genet.">
        <title>The Pristionchus pacificus genome provides a unique perspective on nematode lifestyle and parasitism.</title>
        <authorList>
            <person name="Dieterich C."/>
            <person name="Clifton S.W."/>
            <person name="Schuster L.N."/>
            <person name="Chinwalla A."/>
            <person name="Delehaunty K."/>
            <person name="Dinkelacker I."/>
            <person name="Fulton L."/>
            <person name="Fulton R."/>
            <person name="Godfrey J."/>
            <person name="Minx P."/>
            <person name="Mitreva M."/>
            <person name="Roeseler W."/>
            <person name="Tian H."/>
            <person name="Witte H."/>
            <person name="Yang S.P."/>
            <person name="Wilson R.K."/>
            <person name="Sommer R.J."/>
        </authorList>
    </citation>
    <scope>NUCLEOTIDE SEQUENCE [LARGE SCALE GENOMIC DNA]</scope>
    <source>
        <strain evidence="3">PS312</strain>
    </source>
</reference>
<feature type="region of interest" description="Disordered" evidence="1">
    <location>
        <begin position="76"/>
        <end position="97"/>
    </location>
</feature>
<dbReference type="EnsemblMetazoa" id="PPA43564.1">
    <property type="protein sequence ID" value="PPA43564.1"/>
    <property type="gene ID" value="WBGene00281933"/>
</dbReference>
<accession>A0A8R1Z218</accession>
<protein>
    <submittedName>
        <fullName evidence="2">Uncharacterized protein</fullName>
    </submittedName>
</protein>
<feature type="compositionally biased region" description="Basic and acidic residues" evidence="1">
    <location>
        <begin position="86"/>
        <end position="97"/>
    </location>
</feature>
<proteinExistence type="predicted"/>
<keyword evidence="3" id="KW-1185">Reference proteome</keyword>
<gene>
    <name evidence="2" type="primary">WBGene00281933</name>
</gene>
<evidence type="ECO:0000313" key="2">
    <source>
        <dbReference type="EnsemblMetazoa" id="PPA43564.1"/>
    </source>
</evidence>
<dbReference type="AlphaFoldDB" id="A0A454XVB9"/>
<name>A0A454XVB9_PRIPA</name>
<reference evidence="2" key="2">
    <citation type="submission" date="2022-06" db="UniProtKB">
        <authorList>
            <consortium name="EnsemblMetazoa"/>
        </authorList>
    </citation>
    <scope>IDENTIFICATION</scope>
    <source>
        <strain evidence="2">PS312</strain>
    </source>
</reference>
<evidence type="ECO:0000256" key="1">
    <source>
        <dbReference type="SAM" id="MobiDB-lite"/>
    </source>
</evidence>
<accession>A0A454XVB9</accession>
<dbReference type="Proteomes" id="UP000005239">
    <property type="component" value="Unassembled WGS sequence"/>
</dbReference>